<gene>
    <name evidence="1" type="ORF">G0028_11235</name>
</gene>
<keyword evidence="2" id="KW-1185">Reference proteome</keyword>
<dbReference type="EMBL" id="CP048659">
    <property type="protein sequence ID" value="QOW46424.1"/>
    <property type="molecule type" value="Genomic_DNA"/>
</dbReference>
<dbReference type="RefSeq" id="WP_180045980.1">
    <property type="nucleotide sequence ID" value="NZ_CP048659.1"/>
</dbReference>
<organism evidence="1 2">
    <name type="scientific">Acinetobacter piscicola</name>
    <dbReference type="NCBI Taxonomy" id="2006115"/>
    <lineage>
        <taxon>Bacteria</taxon>
        <taxon>Pseudomonadati</taxon>
        <taxon>Pseudomonadota</taxon>
        <taxon>Gammaproteobacteria</taxon>
        <taxon>Moraxellales</taxon>
        <taxon>Moraxellaceae</taxon>
        <taxon>Acinetobacter</taxon>
    </lineage>
</organism>
<evidence type="ECO:0000313" key="1">
    <source>
        <dbReference type="EMBL" id="QOW46424.1"/>
    </source>
</evidence>
<accession>A0A7S6VWY4</accession>
<dbReference type="Proteomes" id="UP000593966">
    <property type="component" value="Chromosome"/>
</dbReference>
<name>A0A7S6VWY4_9GAMM</name>
<protein>
    <submittedName>
        <fullName evidence="1">Uncharacterized protein</fullName>
    </submittedName>
</protein>
<proteinExistence type="predicted"/>
<reference evidence="1 2" key="1">
    <citation type="submission" date="2020-02" db="EMBL/GenBank/DDBJ databases">
        <title>Tigecycline-resistant Acinetobacter species from pigs and migratory birds.</title>
        <authorList>
            <person name="Chen C."/>
            <person name="Sun J."/>
            <person name="Liao X.-P."/>
            <person name="Liu Y.-H."/>
        </authorList>
    </citation>
    <scope>NUCLEOTIDE SEQUENCE [LARGE SCALE GENOMIC DNA]</scope>
    <source>
        <strain evidence="1 2">YH12207_T</strain>
    </source>
</reference>
<dbReference type="AlphaFoldDB" id="A0A7S6VWY4"/>
<evidence type="ECO:0000313" key="2">
    <source>
        <dbReference type="Proteomes" id="UP000593966"/>
    </source>
</evidence>
<sequence length="193" mass="23117">MFKQSKIQVESLRAMDSRIMQKQGIFKNGTGSYSWWDADTKKIRSSIDYSYQDQQLTLSYHCNGESYDYVIRIDRTACHYGGTRSWFICPSPECRKRVAKLYLSESGYFTCRHCNNANYAIQQMSEKDKPRYHMHKMRDKLGWSYNHVPFIKRINKPLNMHHKTFKAMVAKHDEYERQFLVNFQAFIDKFENM</sequence>